<evidence type="ECO:0000256" key="2">
    <source>
        <dbReference type="SAM" id="Phobius"/>
    </source>
</evidence>
<dbReference type="SUPFAM" id="SSF46565">
    <property type="entry name" value="Chaperone J-domain"/>
    <property type="match status" value="1"/>
</dbReference>
<dbReference type="Proteomes" id="UP001595630">
    <property type="component" value="Unassembled WGS sequence"/>
</dbReference>
<dbReference type="EMBL" id="JBHRXZ010000027">
    <property type="protein sequence ID" value="MFC3609439.1"/>
    <property type="molecule type" value="Genomic_DNA"/>
</dbReference>
<dbReference type="PROSITE" id="PS50076">
    <property type="entry name" value="DNAJ_2"/>
    <property type="match status" value="1"/>
</dbReference>
<keyword evidence="5" id="KW-1185">Reference proteome</keyword>
<evidence type="ECO:0000313" key="4">
    <source>
        <dbReference type="EMBL" id="MFC3609439.1"/>
    </source>
</evidence>
<dbReference type="InterPro" id="IPR029024">
    <property type="entry name" value="TerB-like"/>
</dbReference>
<dbReference type="RefSeq" id="WP_386367028.1">
    <property type="nucleotide sequence ID" value="NZ_JBHRXZ010000027.1"/>
</dbReference>
<protein>
    <submittedName>
        <fullName evidence="4">TerB family tellurite resistance protein</fullName>
    </submittedName>
</protein>
<dbReference type="Pfam" id="PF00226">
    <property type="entry name" value="DnaJ"/>
    <property type="match status" value="1"/>
</dbReference>
<evidence type="ECO:0000259" key="3">
    <source>
        <dbReference type="PROSITE" id="PS50076"/>
    </source>
</evidence>
<proteinExistence type="predicted"/>
<keyword evidence="2" id="KW-1133">Transmembrane helix</keyword>
<keyword evidence="2" id="KW-0812">Transmembrane</keyword>
<evidence type="ECO:0000313" key="5">
    <source>
        <dbReference type="Proteomes" id="UP001595630"/>
    </source>
</evidence>
<dbReference type="PRINTS" id="PR00625">
    <property type="entry name" value="JDOMAIN"/>
</dbReference>
<dbReference type="Gene3D" id="1.10.287.110">
    <property type="entry name" value="DnaJ domain"/>
    <property type="match status" value="1"/>
</dbReference>
<name>A0ABV7T995_9GAMM</name>
<dbReference type="InterPro" id="IPR036869">
    <property type="entry name" value="J_dom_sf"/>
</dbReference>
<dbReference type="Pfam" id="PF05099">
    <property type="entry name" value="TerB"/>
    <property type="match status" value="1"/>
</dbReference>
<dbReference type="InterPro" id="IPR001623">
    <property type="entry name" value="DnaJ_domain"/>
</dbReference>
<feature type="transmembrane region" description="Helical" evidence="2">
    <location>
        <begin position="6"/>
        <end position="32"/>
    </location>
</feature>
<keyword evidence="2" id="KW-0472">Membrane</keyword>
<comment type="caution">
    <text evidence="4">The sequence shown here is derived from an EMBL/GenBank/DDBJ whole genome shotgun (WGS) entry which is preliminary data.</text>
</comment>
<feature type="domain" description="J" evidence="3">
    <location>
        <begin position="187"/>
        <end position="253"/>
    </location>
</feature>
<dbReference type="Gene3D" id="1.10.3680.10">
    <property type="entry name" value="TerB-like"/>
    <property type="match status" value="1"/>
</dbReference>
<dbReference type="CDD" id="cd06257">
    <property type="entry name" value="DnaJ"/>
    <property type="match status" value="1"/>
</dbReference>
<accession>A0ABV7T995</accession>
<dbReference type="CDD" id="cd07316">
    <property type="entry name" value="terB_like_DjlA"/>
    <property type="match status" value="1"/>
</dbReference>
<evidence type="ECO:0000256" key="1">
    <source>
        <dbReference type="ARBA" id="ARBA00023186"/>
    </source>
</evidence>
<organism evidence="4 5">
    <name type="scientific">Stutzerimonas tarimensis</name>
    <dbReference type="NCBI Taxonomy" id="1507735"/>
    <lineage>
        <taxon>Bacteria</taxon>
        <taxon>Pseudomonadati</taxon>
        <taxon>Pseudomonadota</taxon>
        <taxon>Gammaproteobacteria</taxon>
        <taxon>Pseudomonadales</taxon>
        <taxon>Pseudomonadaceae</taxon>
        <taxon>Stutzerimonas</taxon>
    </lineage>
</organism>
<reference evidence="5" key="1">
    <citation type="journal article" date="2019" name="Int. J. Syst. Evol. Microbiol.">
        <title>The Global Catalogue of Microorganisms (GCM) 10K type strain sequencing project: providing services to taxonomists for standard genome sequencing and annotation.</title>
        <authorList>
            <consortium name="The Broad Institute Genomics Platform"/>
            <consortium name="The Broad Institute Genome Sequencing Center for Infectious Disease"/>
            <person name="Wu L."/>
            <person name="Ma J."/>
        </authorList>
    </citation>
    <scope>NUCLEOTIDE SEQUENCE [LARGE SCALE GENOMIC DNA]</scope>
    <source>
        <strain evidence="5">KCTC 42447</strain>
    </source>
</reference>
<dbReference type="SMART" id="SM00271">
    <property type="entry name" value="DnaJ"/>
    <property type="match status" value="1"/>
</dbReference>
<keyword evidence="1" id="KW-0143">Chaperone</keyword>
<dbReference type="InterPro" id="IPR007791">
    <property type="entry name" value="DjlA_N"/>
</dbReference>
<gene>
    <name evidence="4" type="ORF">ACFOMF_16825</name>
</gene>
<sequence length="253" mass="28254">MFWPITLLGAIAGWLIASIPGALLGGLLGLILDRRLRLNSWAALRERMRGTPALQGNELLFVLLGRLAKCDGHVAPAHIQAARLEMIRRKLDERGEQAAIKAFGRGKRDASGLREPLRRLRGRDDEARAVLEACWRLARANGGVSPRQHELILLWGGWMGWDQAAVAALDTRRRREPPTLHGGAYQDALRLLGVTAVSEPREIKQAYRRLLSQHHPDKLAGSGASAEQIRQATERTRQLQDAYALIRQRQGFR</sequence>